<dbReference type="EMBL" id="KX349299">
    <property type="protein sequence ID" value="AOO13497.1"/>
    <property type="molecule type" value="Genomic_DNA"/>
</dbReference>
<evidence type="ECO:0000313" key="9">
    <source>
        <dbReference type="Proteomes" id="UP000225808"/>
    </source>
</evidence>
<sequence>MRQIVIKQQLENICKCTKGKWYRTESMNSKGERLSKYIIEFSPEE</sequence>
<dbReference type="Proteomes" id="UP000226173">
    <property type="component" value="Segment"/>
</dbReference>
<dbReference type="Proteomes" id="UP000225271">
    <property type="component" value="Segment"/>
</dbReference>
<dbReference type="EMBL" id="KX349304">
    <property type="protein sequence ID" value="AOO14581.1"/>
    <property type="molecule type" value="Genomic_DNA"/>
</dbReference>
<evidence type="ECO:0000313" key="6">
    <source>
        <dbReference type="EMBL" id="AOO15014.1"/>
    </source>
</evidence>
<evidence type="ECO:0000313" key="8">
    <source>
        <dbReference type="Proteomes" id="UP000223576"/>
    </source>
</evidence>
<dbReference type="Proteomes" id="UP000223576">
    <property type="component" value="Segment"/>
</dbReference>
<dbReference type="Proteomes" id="UP000225808">
    <property type="component" value="Segment"/>
</dbReference>
<evidence type="ECO:0000313" key="1">
    <source>
        <dbReference type="EMBL" id="AOO13281.1"/>
    </source>
</evidence>
<evidence type="ECO:0000313" key="3">
    <source>
        <dbReference type="EMBL" id="AOO13929.1"/>
    </source>
</evidence>
<protein>
    <submittedName>
        <fullName evidence="1">Uncharacterized protein</fullName>
    </submittedName>
</protein>
<organism evidence="1 9">
    <name type="scientific">Cyanophage S-RIM14</name>
    <dbReference type="NCBI Taxonomy" id="1278423"/>
    <lineage>
        <taxon>Viruses</taxon>
        <taxon>Duplodnaviria</taxon>
        <taxon>Heunggongvirae</taxon>
        <taxon>Uroviricota</taxon>
        <taxon>Caudoviricetes</taxon>
        <taxon>Pantevenvirales</taxon>
        <taxon>Kyanoviridae</taxon>
        <taxon>Ahtivirus</taxon>
        <taxon>Ahtivirus sagseatwo</taxon>
    </lineage>
</organism>
<dbReference type="EMBL" id="KX349301">
    <property type="protein sequence ID" value="AOO13929.1"/>
    <property type="molecule type" value="Genomic_DNA"/>
</dbReference>
<dbReference type="Proteomes" id="UP000224257">
    <property type="component" value="Segment"/>
</dbReference>
<reference evidence="7 8" key="1">
    <citation type="journal article" date="2016" name="Environ. Microbiol.">
        <title>Genomic diversification of marine cyanophages into stable ecotypes.</title>
        <authorList>
            <person name="Marston M.F."/>
            <person name="Martiny J.B."/>
        </authorList>
    </citation>
    <scope>NUCLEOTIDE SEQUENCE [LARGE SCALE GENOMIC DNA]</scope>
    <source>
        <strain evidence="1">LIS_02_1110</strain>
        <strain evidence="2">LIS_22_0610</strain>
        <strain evidence="3">Np_45_0711</strain>
        <strain evidence="4">Sn_18_0910</strain>
        <strain evidence="5">Sn_23_0910</strain>
        <strain evidence="6">W1_23_0910</strain>
    </source>
</reference>
<evidence type="ECO:0000313" key="5">
    <source>
        <dbReference type="EMBL" id="AOO14797.1"/>
    </source>
</evidence>
<gene>
    <name evidence="1" type="ORF">LIS021110_167</name>
    <name evidence="2" type="ORF">LIS110610_167</name>
    <name evidence="3" type="ORF">Np450711_167</name>
    <name evidence="4" type="ORF">Sn180910_167</name>
    <name evidence="5" type="ORF">Sn230910_167</name>
    <name evidence="6" type="ORF">W1230910_168</name>
</gene>
<dbReference type="EMBL" id="KX349305">
    <property type="protein sequence ID" value="AOO14797.1"/>
    <property type="molecule type" value="Genomic_DNA"/>
</dbReference>
<evidence type="ECO:0000313" key="7">
    <source>
        <dbReference type="Proteomes" id="UP000223288"/>
    </source>
</evidence>
<proteinExistence type="predicted"/>
<accession>A0A1D7SHW4</accession>
<evidence type="ECO:0000313" key="4">
    <source>
        <dbReference type="EMBL" id="AOO14581.1"/>
    </source>
</evidence>
<dbReference type="EMBL" id="KX349298">
    <property type="protein sequence ID" value="AOO13281.1"/>
    <property type="molecule type" value="Genomic_DNA"/>
</dbReference>
<dbReference type="EMBL" id="KX349306">
    <property type="protein sequence ID" value="AOO15014.1"/>
    <property type="molecule type" value="Genomic_DNA"/>
</dbReference>
<evidence type="ECO:0000313" key="2">
    <source>
        <dbReference type="EMBL" id="AOO13497.1"/>
    </source>
</evidence>
<dbReference type="Proteomes" id="UP000223288">
    <property type="component" value="Segment"/>
</dbReference>
<name>A0A1D7SHW4_9CAUD</name>